<sequence length="353" mass="40632">MSKIRRIFPGGNTANGFCSFHDNIISEDRNQLYIFKGMPGGGKSSLMKDMAERMIEKGYSIEYHHCPSDPSSIDAIVIDELKICLLDGTDPHSIDPKYPGITDKIIDLAQFIDKSKILEKKDDIVEAKKNNKIAYKRAFNYFKAAKIIHEGIVDDNKRMIDIKGLNNETINLIDRVFSKEPIEINSNGFKERRLFSTAYTPEGFVDYTDTILEWITDIYYINGEIGTGRSMLLDRLLVESRIRNYEVEIYYNALIPEKIESLYIKELDTIITSNKHGKTKGNTIIDLNKYLDSNNINKEDMNMFNLLVEKGTIDLNGAKENHFILEKAYKPSVDFSCINRIREEIYNEILTYI</sequence>
<evidence type="ECO:0000313" key="2">
    <source>
        <dbReference type="Proteomes" id="UP000469523"/>
    </source>
</evidence>
<name>A0A6N7XNX5_9FIRM</name>
<keyword evidence="1" id="KW-0067">ATP-binding</keyword>
<evidence type="ECO:0000313" key="1">
    <source>
        <dbReference type="EMBL" id="MSU03196.1"/>
    </source>
</evidence>
<dbReference type="RefSeq" id="WP_154442754.1">
    <property type="nucleotide sequence ID" value="NZ_VUNQ01000059.1"/>
</dbReference>
<proteinExistence type="predicted"/>
<organism evidence="1 2">
    <name type="scientific">Tissierella pigra</name>
    <dbReference type="NCBI Taxonomy" id="2607614"/>
    <lineage>
        <taxon>Bacteria</taxon>
        <taxon>Bacillati</taxon>
        <taxon>Bacillota</taxon>
        <taxon>Tissierellia</taxon>
        <taxon>Tissierellales</taxon>
        <taxon>Tissierellaceae</taxon>
        <taxon>Tissierella</taxon>
    </lineage>
</organism>
<dbReference type="InterPro" id="IPR027417">
    <property type="entry name" value="P-loop_NTPase"/>
</dbReference>
<accession>A0A6N7XNX5</accession>
<dbReference type="Proteomes" id="UP000469523">
    <property type="component" value="Unassembled WGS sequence"/>
</dbReference>
<keyword evidence="2" id="KW-1185">Reference proteome</keyword>
<keyword evidence="1" id="KW-0547">Nucleotide-binding</keyword>
<dbReference type="SUPFAM" id="SSF52540">
    <property type="entry name" value="P-loop containing nucleoside triphosphate hydrolases"/>
    <property type="match status" value="1"/>
</dbReference>
<gene>
    <name evidence="1" type="ORF">FYJ83_17180</name>
</gene>
<dbReference type="GO" id="GO:0005524">
    <property type="term" value="F:ATP binding"/>
    <property type="evidence" value="ECO:0007669"/>
    <property type="project" value="UniProtKB-KW"/>
</dbReference>
<protein>
    <submittedName>
        <fullName evidence="1">ATP-binding protein</fullName>
    </submittedName>
</protein>
<dbReference type="EMBL" id="VUNQ01000059">
    <property type="protein sequence ID" value="MSU03196.1"/>
    <property type="molecule type" value="Genomic_DNA"/>
</dbReference>
<reference evidence="1 2" key="1">
    <citation type="submission" date="2019-09" db="EMBL/GenBank/DDBJ databases">
        <title>In-depth cultivation of the pig gut microbiome towards novel bacterial diversity and tailored functional studies.</title>
        <authorList>
            <person name="Wylensek D."/>
            <person name="Hitch T.C.A."/>
            <person name="Clavel T."/>
        </authorList>
    </citation>
    <scope>NUCLEOTIDE SEQUENCE [LARGE SCALE GENOMIC DNA]</scope>
    <source>
        <strain evidence="1 2">WCA3-693-APC-4?</strain>
    </source>
</reference>
<dbReference type="AlphaFoldDB" id="A0A6N7XNX5"/>
<comment type="caution">
    <text evidence="1">The sequence shown here is derived from an EMBL/GenBank/DDBJ whole genome shotgun (WGS) entry which is preliminary data.</text>
</comment>